<evidence type="ECO:0000313" key="2">
    <source>
        <dbReference type="Proteomes" id="UP001152795"/>
    </source>
</evidence>
<gene>
    <name evidence="1" type="ORF">PACLA_8A081195</name>
</gene>
<dbReference type="PANTHER" id="PTHR37984:SF8">
    <property type="entry name" value="CCHC-TYPE DOMAIN-CONTAINING PROTEIN"/>
    <property type="match status" value="1"/>
</dbReference>
<dbReference type="InterPro" id="IPR043128">
    <property type="entry name" value="Rev_trsase/Diguanyl_cyclase"/>
</dbReference>
<protein>
    <submittedName>
        <fullName evidence="1">Uncharacterized protein</fullName>
    </submittedName>
</protein>
<dbReference type="Proteomes" id="UP001152795">
    <property type="component" value="Unassembled WGS sequence"/>
</dbReference>
<dbReference type="FunFam" id="3.30.70.270:FF:000026">
    <property type="entry name" value="Transposon Ty3-G Gag-Pol polyprotein"/>
    <property type="match status" value="1"/>
</dbReference>
<dbReference type="InterPro" id="IPR043502">
    <property type="entry name" value="DNA/RNA_pol_sf"/>
</dbReference>
<dbReference type="InterPro" id="IPR041577">
    <property type="entry name" value="RT_RNaseH_2"/>
</dbReference>
<sequence length="237" mass="26784">MPFGRTSAPEEFQRRQHRVIENLPGVVAIHDDILVIGNGATREEAQRDHDVKVHALMRRCRGKNTTLNADKVKLSCNEDEGLKPDPDKVRAILEMSKSTDVAAVRRLIGFVNYLQRFLPNLSGVCEPLRKLTHKDTAWRWTEEQQLAFDTMKQLVGEITIFKYYQPSEELTLQCNASEKGLGAVISQNGQPLAFASRAFSRAEVNYAQIEKELLAVLFGLEKFRQYTHGRSSSASPI</sequence>
<proteinExistence type="predicted"/>
<name>A0A7D9EKS0_PARCT</name>
<dbReference type="PANTHER" id="PTHR37984">
    <property type="entry name" value="PROTEIN CBG26694"/>
    <property type="match status" value="1"/>
</dbReference>
<reference evidence="1" key="1">
    <citation type="submission" date="2020-04" db="EMBL/GenBank/DDBJ databases">
        <authorList>
            <person name="Alioto T."/>
            <person name="Alioto T."/>
            <person name="Gomez Garrido J."/>
        </authorList>
    </citation>
    <scope>NUCLEOTIDE SEQUENCE</scope>
    <source>
        <strain evidence="1">A484AB</strain>
    </source>
</reference>
<dbReference type="EMBL" id="CACRXK020006914">
    <property type="protein sequence ID" value="CAB4010814.1"/>
    <property type="molecule type" value="Genomic_DNA"/>
</dbReference>
<dbReference type="Gene3D" id="3.30.70.270">
    <property type="match status" value="2"/>
</dbReference>
<dbReference type="OrthoDB" id="5987296at2759"/>
<keyword evidence="2" id="KW-1185">Reference proteome</keyword>
<dbReference type="Pfam" id="PF17919">
    <property type="entry name" value="RT_RNaseH_2"/>
    <property type="match status" value="1"/>
</dbReference>
<accession>A0A7D9EKS0</accession>
<organism evidence="1 2">
    <name type="scientific">Paramuricea clavata</name>
    <name type="common">Red gorgonian</name>
    <name type="synonym">Violescent sea-whip</name>
    <dbReference type="NCBI Taxonomy" id="317549"/>
    <lineage>
        <taxon>Eukaryota</taxon>
        <taxon>Metazoa</taxon>
        <taxon>Cnidaria</taxon>
        <taxon>Anthozoa</taxon>
        <taxon>Octocorallia</taxon>
        <taxon>Malacalcyonacea</taxon>
        <taxon>Plexauridae</taxon>
        <taxon>Paramuricea</taxon>
    </lineage>
</organism>
<dbReference type="InterPro" id="IPR050951">
    <property type="entry name" value="Retrovirus_Pol_polyprotein"/>
</dbReference>
<dbReference type="SUPFAM" id="SSF56672">
    <property type="entry name" value="DNA/RNA polymerases"/>
    <property type="match status" value="1"/>
</dbReference>
<dbReference type="AlphaFoldDB" id="A0A7D9EKS0"/>
<evidence type="ECO:0000313" key="1">
    <source>
        <dbReference type="EMBL" id="CAB4010814.1"/>
    </source>
</evidence>
<comment type="caution">
    <text evidence="1">The sequence shown here is derived from an EMBL/GenBank/DDBJ whole genome shotgun (WGS) entry which is preliminary data.</text>
</comment>